<dbReference type="EMBL" id="ML992662">
    <property type="protein sequence ID" value="KAF2217563.1"/>
    <property type="molecule type" value="Genomic_DNA"/>
</dbReference>
<gene>
    <name evidence="1" type="ORF">CERZMDRAFT_89553</name>
</gene>
<sequence length="110" mass="12903">MRIQLETHMKAVQRAQEQIHRTQALERLETPLSSDGDCIQASTILPTSPNGSFRQRSVRKNRSFWSFVPEDQKARKKKERIEAGRARCWKKERFDPTKYQTLCEQALAEL</sequence>
<dbReference type="Proteomes" id="UP000799539">
    <property type="component" value="Unassembled WGS sequence"/>
</dbReference>
<keyword evidence="2" id="KW-1185">Reference proteome</keyword>
<evidence type="ECO:0000313" key="1">
    <source>
        <dbReference type="EMBL" id="KAF2217563.1"/>
    </source>
</evidence>
<name>A0A6A6FVV8_9PEZI</name>
<proteinExistence type="predicted"/>
<evidence type="ECO:0000313" key="2">
    <source>
        <dbReference type="Proteomes" id="UP000799539"/>
    </source>
</evidence>
<dbReference type="OrthoDB" id="3641178at2759"/>
<accession>A0A6A6FVV8</accession>
<dbReference type="AlphaFoldDB" id="A0A6A6FVV8"/>
<reference evidence="1" key="1">
    <citation type="journal article" date="2020" name="Stud. Mycol.">
        <title>101 Dothideomycetes genomes: a test case for predicting lifestyles and emergence of pathogens.</title>
        <authorList>
            <person name="Haridas S."/>
            <person name="Albert R."/>
            <person name="Binder M."/>
            <person name="Bloem J."/>
            <person name="Labutti K."/>
            <person name="Salamov A."/>
            <person name="Andreopoulos B."/>
            <person name="Baker S."/>
            <person name="Barry K."/>
            <person name="Bills G."/>
            <person name="Bluhm B."/>
            <person name="Cannon C."/>
            <person name="Castanera R."/>
            <person name="Culley D."/>
            <person name="Daum C."/>
            <person name="Ezra D."/>
            <person name="Gonzalez J."/>
            <person name="Henrissat B."/>
            <person name="Kuo A."/>
            <person name="Liang C."/>
            <person name="Lipzen A."/>
            <person name="Lutzoni F."/>
            <person name="Magnuson J."/>
            <person name="Mondo S."/>
            <person name="Nolan M."/>
            <person name="Ohm R."/>
            <person name="Pangilinan J."/>
            <person name="Park H.-J."/>
            <person name="Ramirez L."/>
            <person name="Alfaro M."/>
            <person name="Sun H."/>
            <person name="Tritt A."/>
            <person name="Yoshinaga Y."/>
            <person name="Zwiers L.-H."/>
            <person name="Turgeon B."/>
            <person name="Goodwin S."/>
            <person name="Spatafora J."/>
            <person name="Crous P."/>
            <person name="Grigoriev I."/>
        </authorList>
    </citation>
    <scope>NUCLEOTIDE SEQUENCE</scope>
    <source>
        <strain evidence="1">SCOH1-5</strain>
    </source>
</reference>
<protein>
    <submittedName>
        <fullName evidence="1">Uncharacterized protein</fullName>
    </submittedName>
</protein>
<organism evidence="1 2">
    <name type="scientific">Cercospora zeae-maydis SCOH1-5</name>
    <dbReference type="NCBI Taxonomy" id="717836"/>
    <lineage>
        <taxon>Eukaryota</taxon>
        <taxon>Fungi</taxon>
        <taxon>Dikarya</taxon>
        <taxon>Ascomycota</taxon>
        <taxon>Pezizomycotina</taxon>
        <taxon>Dothideomycetes</taxon>
        <taxon>Dothideomycetidae</taxon>
        <taxon>Mycosphaerellales</taxon>
        <taxon>Mycosphaerellaceae</taxon>
        <taxon>Cercospora</taxon>
    </lineage>
</organism>